<evidence type="ECO:0000256" key="2">
    <source>
        <dbReference type="ARBA" id="ARBA00022801"/>
    </source>
</evidence>
<proteinExistence type="inferred from homology"/>
<dbReference type="InterPro" id="IPR029058">
    <property type="entry name" value="AB_hydrolase_fold"/>
</dbReference>
<dbReference type="PANTHER" id="PTHR48081">
    <property type="entry name" value="AB HYDROLASE SUPERFAMILY PROTEIN C4A8.06C"/>
    <property type="match status" value="1"/>
</dbReference>
<evidence type="ECO:0000313" key="7">
    <source>
        <dbReference type="Proteomes" id="UP000321514"/>
    </source>
</evidence>
<reference evidence="5 6" key="1">
    <citation type="submission" date="2016-10" db="EMBL/GenBank/DDBJ databases">
        <authorList>
            <person name="Varghese N."/>
            <person name="Submissions S."/>
        </authorList>
    </citation>
    <scope>NUCLEOTIDE SEQUENCE [LARGE SCALE GENOMIC DNA]</scope>
    <source>
        <strain evidence="5 6">DSM 16525</strain>
    </source>
</reference>
<evidence type="ECO:0000313" key="4">
    <source>
        <dbReference type="EMBL" id="GEN07063.1"/>
    </source>
</evidence>
<dbReference type="OrthoDB" id="24847at2"/>
<dbReference type="PROSITE" id="PS01173">
    <property type="entry name" value="LIPASE_GDXG_HIS"/>
    <property type="match status" value="1"/>
</dbReference>
<dbReference type="AlphaFoldDB" id="A0A511T0G0"/>
<dbReference type="Gene3D" id="3.40.50.1820">
    <property type="entry name" value="alpha/beta hydrolase"/>
    <property type="match status" value="1"/>
</dbReference>
<dbReference type="SUPFAM" id="SSF53474">
    <property type="entry name" value="alpha/beta-Hydrolases"/>
    <property type="match status" value="1"/>
</dbReference>
<keyword evidence="6" id="KW-1185">Reference proteome</keyword>
<dbReference type="STRING" id="1334629.MFUL124B02_37965"/>
<dbReference type="Proteomes" id="UP000183760">
    <property type="component" value="Unassembled WGS sequence"/>
</dbReference>
<dbReference type="GO" id="GO:0016787">
    <property type="term" value="F:hydrolase activity"/>
    <property type="evidence" value="ECO:0007669"/>
    <property type="project" value="UniProtKB-KW"/>
</dbReference>
<dbReference type="PANTHER" id="PTHR48081:SF8">
    <property type="entry name" value="ALPHA_BETA HYDROLASE FOLD-3 DOMAIN-CONTAINING PROTEIN-RELATED"/>
    <property type="match status" value="1"/>
</dbReference>
<comment type="similarity">
    <text evidence="1">Belongs to the 'GDXG' lipolytic enzyme family.</text>
</comment>
<comment type="caution">
    <text evidence="4">The sequence shown here is derived from an EMBL/GenBank/DDBJ whole genome shotgun (WGS) entry which is preliminary data.</text>
</comment>
<dbReference type="Proteomes" id="UP000321514">
    <property type="component" value="Unassembled WGS sequence"/>
</dbReference>
<dbReference type="InterPro" id="IPR013094">
    <property type="entry name" value="AB_hydrolase_3"/>
</dbReference>
<organism evidence="4 7">
    <name type="scientific">Myxococcus fulvus</name>
    <dbReference type="NCBI Taxonomy" id="33"/>
    <lineage>
        <taxon>Bacteria</taxon>
        <taxon>Pseudomonadati</taxon>
        <taxon>Myxococcota</taxon>
        <taxon>Myxococcia</taxon>
        <taxon>Myxococcales</taxon>
        <taxon>Cystobacterineae</taxon>
        <taxon>Myxococcaceae</taxon>
        <taxon>Myxococcus</taxon>
    </lineage>
</organism>
<evidence type="ECO:0000313" key="6">
    <source>
        <dbReference type="Proteomes" id="UP000183760"/>
    </source>
</evidence>
<sequence length="367" mass="40440">MADDTKLTLLERLEFKVASALFRLPPPMLVRLSGKPPVVIDGLRLHPEVQLLLSLRERKGVPRKSALSLAESRHRLRREALMHAGALEPVASVTTRVLETKQGPLRARHYVPPGDSRRRPLLVFFHGGGFVMGDLDTHDSPCRRLCHHAGVHVLSIDYRLAPEHPFPAAVEDAIAAFEWALEHAESLGADPERVAVGGDSAGGNLAAVVAQHTVREGTRKPALQFLLYPTMDRTRDWGSLSHFAEGFFLTRVDVEWYQEQYMTGSATPLSDPRVSPRQEKALAGAPPALIVTAGFDPLRDEAEAYATALREAGTPTTLRRFDSLVHAFANMSGLSRACREATVEVARLLRRMLDEVEPSRARNGANT</sequence>
<evidence type="ECO:0000256" key="1">
    <source>
        <dbReference type="ARBA" id="ARBA00010515"/>
    </source>
</evidence>
<dbReference type="EMBL" id="FOIB01000004">
    <property type="protein sequence ID" value="SEU00608.1"/>
    <property type="molecule type" value="Genomic_DNA"/>
</dbReference>
<evidence type="ECO:0000313" key="5">
    <source>
        <dbReference type="EMBL" id="SEU00608.1"/>
    </source>
</evidence>
<accession>A0A511T0G0</accession>
<dbReference type="Pfam" id="PF07859">
    <property type="entry name" value="Abhydrolase_3"/>
    <property type="match status" value="1"/>
</dbReference>
<dbReference type="InterPro" id="IPR002168">
    <property type="entry name" value="Lipase_GDXG_HIS_AS"/>
</dbReference>
<name>A0A511T0G0_MYXFU</name>
<dbReference type="InterPro" id="IPR050300">
    <property type="entry name" value="GDXG_lipolytic_enzyme"/>
</dbReference>
<gene>
    <name evidence="4" type="ORF">MFU01_21000</name>
    <name evidence="5" type="ORF">SAMN05443572_104311</name>
</gene>
<dbReference type="EMBL" id="BJXR01000020">
    <property type="protein sequence ID" value="GEN07063.1"/>
    <property type="molecule type" value="Genomic_DNA"/>
</dbReference>
<protein>
    <submittedName>
        <fullName evidence="5">Acetyl esterase</fullName>
    </submittedName>
    <submittedName>
        <fullName evidence="4">Alpha/beta hydrolase</fullName>
    </submittedName>
</protein>
<dbReference type="FunFam" id="3.40.50.1820:FF:000089">
    <property type="entry name" value="Alpha/beta hydrolase"/>
    <property type="match status" value="1"/>
</dbReference>
<dbReference type="RefSeq" id="WP_083560027.1">
    <property type="nucleotide sequence ID" value="NZ_BJXR01000020.1"/>
</dbReference>
<keyword evidence="2 4" id="KW-0378">Hydrolase</keyword>
<reference evidence="4 7" key="2">
    <citation type="submission" date="2019-07" db="EMBL/GenBank/DDBJ databases">
        <title>Whole genome shotgun sequence of Myxococcus fulvus NBRC 100333.</title>
        <authorList>
            <person name="Hosoyama A."/>
            <person name="Uohara A."/>
            <person name="Ohji S."/>
            <person name="Ichikawa N."/>
        </authorList>
    </citation>
    <scope>NUCLEOTIDE SEQUENCE [LARGE SCALE GENOMIC DNA]</scope>
    <source>
        <strain evidence="4 7">NBRC 100333</strain>
    </source>
</reference>
<evidence type="ECO:0000259" key="3">
    <source>
        <dbReference type="Pfam" id="PF07859"/>
    </source>
</evidence>
<feature type="domain" description="Alpha/beta hydrolase fold-3" evidence="3">
    <location>
        <begin position="122"/>
        <end position="329"/>
    </location>
</feature>